<gene>
    <name evidence="2" type="ORF">DM02DRAFT_669262</name>
</gene>
<feature type="region of interest" description="Disordered" evidence="1">
    <location>
        <begin position="431"/>
        <end position="450"/>
    </location>
</feature>
<evidence type="ECO:0008006" key="4">
    <source>
        <dbReference type="Google" id="ProtNLM"/>
    </source>
</evidence>
<dbReference type="OrthoDB" id="3778650at2759"/>
<protein>
    <recommendedName>
        <fullName evidence="4">Myb-like domain-containing protein</fullName>
    </recommendedName>
</protein>
<evidence type="ECO:0000313" key="2">
    <source>
        <dbReference type="EMBL" id="PVI04274.1"/>
    </source>
</evidence>
<evidence type="ECO:0000256" key="1">
    <source>
        <dbReference type="SAM" id="MobiDB-lite"/>
    </source>
</evidence>
<feature type="compositionally biased region" description="Polar residues" evidence="1">
    <location>
        <begin position="229"/>
        <end position="239"/>
    </location>
</feature>
<name>A0A2V1E3N3_9PLEO</name>
<feature type="compositionally biased region" description="Acidic residues" evidence="1">
    <location>
        <begin position="576"/>
        <end position="588"/>
    </location>
</feature>
<organism evidence="2 3">
    <name type="scientific">Periconia macrospinosa</name>
    <dbReference type="NCBI Taxonomy" id="97972"/>
    <lineage>
        <taxon>Eukaryota</taxon>
        <taxon>Fungi</taxon>
        <taxon>Dikarya</taxon>
        <taxon>Ascomycota</taxon>
        <taxon>Pezizomycotina</taxon>
        <taxon>Dothideomycetes</taxon>
        <taxon>Pleosporomycetidae</taxon>
        <taxon>Pleosporales</taxon>
        <taxon>Massarineae</taxon>
        <taxon>Periconiaceae</taxon>
        <taxon>Periconia</taxon>
    </lineage>
</organism>
<feature type="region of interest" description="Disordered" evidence="1">
    <location>
        <begin position="567"/>
        <end position="588"/>
    </location>
</feature>
<evidence type="ECO:0000313" key="3">
    <source>
        <dbReference type="Proteomes" id="UP000244855"/>
    </source>
</evidence>
<dbReference type="EMBL" id="KZ805323">
    <property type="protein sequence ID" value="PVI04274.1"/>
    <property type="molecule type" value="Genomic_DNA"/>
</dbReference>
<proteinExistence type="predicted"/>
<accession>A0A2V1E3N3</accession>
<dbReference type="AlphaFoldDB" id="A0A2V1E3N3"/>
<feature type="region of interest" description="Disordered" evidence="1">
    <location>
        <begin position="143"/>
        <end position="254"/>
    </location>
</feature>
<feature type="compositionally biased region" description="Polar residues" evidence="1">
    <location>
        <begin position="187"/>
        <end position="212"/>
    </location>
</feature>
<sequence length="588" mass="65026">MSIMNMQSISEMGWLVAHPYPASVRILPTDMLLWLHYNPLLGFHGFLVSKLHQLGDEERLRLFGVLSTHGWPVHLQTMENARFQILPGSPWAPADDMALIIIRDTPLPFDVIARVFFEGRSEAECQVRHEYLVACGTAQKVRDTLTEKSPQPEAQPFPPYDDSNFNKENEPQGHQQHTMQAREDVVSNRSFSFNTENPDTPTPINKEITPQSREAKERLARLMEGTPGSELSSARSSISDCKPSDSPAPVNSPLVPQAKTAEKVLKQRVNEASDTPQAYESPGNYISVSTPKGVWTAQDVKVLQDGIANGMTGQEMQRAYFPSRTVGAIDTKISKSKRSGISFKAGTHWTDKDRHDLVFLAQEGHSWEDIAARHFPEKTPEQCQEYHRCITMKVGLKAHAIEGSNVEGKNAEVDMKVRCVAVGGMDGKGSVQASASAAPPLQPTDTFPQNNGQVKFVSTPAAKAIDHELQAARDNAIDILLPQANDETKASLKSALDHSSWPSHLTSLEAYHSNAPRTKSKWSIEDSTALQCIRMLPVQPSNKACAKAFFPTRTADGVRTHGLILTKKAARSRQPEEDDQEMDDLSLV</sequence>
<dbReference type="Proteomes" id="UP000244855">
    <property type="component" value="Unassembled WGS sequence"/>
</dbReference>
<reference evidence="2 3" key="1">
    <citation type="journal article" date="2018" name="Sci. Rep.">
        <title>Comparative genomics provides insights into the lifestyle and reveals functional heterogeneity of dark septate endophytic fungi.</title>
        <authorList>
            <person name="Knapp D.G."/>
            <person name="Nemeth J.B."/>
            <person name="Barry K."/>
            <person name="Hainaut M."/>
            <person name="Henrissat B."/>
            <person name="Johnson J."/>
            <person name="Kuo A."/>
            <person name="Lim J.H.P."/>
            <person name="Lipzen A."/>
            <person name="Nolan M."/>
            <person name="Ohm R.A."/>
            <person name="Tamas L."/>
            <person name="Grigoriev I.V."/>
            <person name="Spatafora J.W."/>
            <person name="Nagy L.G."/>
            <person name="Kovacs G.M."/>
        </authorList>
    </citation>
    <scope>NUCLEOTIDE SEQUENCE [LARGE SCALE GENOMIC DNA]</scope>
    <source>
        <strain evidence="2 3">DSE2036</strain>
    </source>
</reference>
<keyword evidence="3" id="KW-1185">Reference proteome</keyword>